<name>A0A9D1V2G1_9FIRM</name>
<evidence type="ECO:0000313" key="2">
    <source>
        <dbReference type="EMBL" id="HIX04896.1"/>
    </source>
</evidence>
<sequence>MKILCSNCGLRYDPAVNNGICPHCGRYNEALPEAFVPEQAAPQPALEEEELWAPPAPVRRRTSRVPLVLLLLFLAVFAAECVLFPLVTRAAKAGQAQAAYVPQALVTSAAQNEAFAFGPAGRQVLVGQAQRLGSIRGTEEGAEVLRVWCEVDKEQDYRSDWAADTFLQAGDIYYPAIQTYDLEQFYPELAAEALDPYALKSTSMDEGWLYFLVPEGAAGHTLWLQCQTLDRDYNISEAAMTGIDLTVTEGSVSVE</sequence>
<protein>
    <submittedName>
        <fullName evidence="2">Uncharacterized protein</fullName>
    </submittedName>
</protein>
<evidence type="ECO:0000313" key="3">
    <source>
        <dbReference type="Proteomes" id="UP000824193"/>
    </source>
</evidence>
<dbReference type="EMBL" id="DXFW01000004">
    <property type="protein sequence ID" value="HIX04896.1"/>
    <property type="molecule type" value="Genomic_DNA"/>
</dbReference>
<accession>A0A9D1V2G1</accession>
<comment type="caution">
    <text evidence="2">The sequence shown here is derived from an EMBL/GenBank/DDBJ whole genome shotgun (WGS) entry which is preliminary data.</text>
</comment>
<dbReference type="Proteomes" id="UP000824193">
    <property type="component" value="Unassembled WGS sequence"/>
</dbReference>
<dbReference type="AlphaFoldDB" id="A0A9D1V2G1"/>
<organism evidence="2 3">
    <name type="scientific">Candidatus Allofournierella pullicola</name>
    <dbReference type="NCBI Taxonomy" id="2838596"/>
    <lineage>
        <taxon>Bacteria</taxon>
        <taxon>Bacillati</taxon>
        <taxon>Bacillota</taxon>
        <taxon>Clostridia</taxon>
        <taxon>Eubacteriales</taxon>
        <taxon>Oscillospiraceae</taxon>
        <taxon>Allofournierella</taxon>
    </lineage>
</organism>
<gene>
    <name evidence="2" type="ORF">H9865_02110</name>
</gene>
<reference evidence="2" key="1">
    <citation type="journal article" date="2021" name="PeerJ">
        <title>Extensive microbial diversity within the chicken gut microbiome revealed by metagenomics and culture.</title>
        <authorList>
            <person name="Gilroy R."/>
            <person name="Ravi A."/>
            <person name="Getino M."/>
            <person name="Pursley I."/>
            <person name="Horton D.L."/>
            <person name="Alikhan N.F."/>
            <person name="Baker D."/>
            <person name="Gharbi K."/>
            <person name="Hall N."/>
            <person name="Watson M."/>
            <person name="Adriaenssens E.M."/>
            <person name="Foster-Nyarko E."/>
            <person name="Jarju S."/>
            <person name="Secka A."/>
            <person name="Antonio M."/>
            <person name="Oren A."/>
            <person name="Chaudhuri R.R."/>
            <person name="La Ragione R."/>
            <person name="Hildebrand F."/>
            <person name="Pallen M.J."/>
        </authorList>
    </citation>
    <scope>NUCLEOTIDE SEQUENCE</scope>
    <source>
        <strain evidence="2">2239</strain>
    </source>
</reference>
<keyword evidence="1" id="KW-1133">Transmembrane helix</keyword>
<reference evidence="2" key="2">
    <citation type="submission" date="2021-04" db="EMBL/GenBank/DDBJ databases">
        <authorList>
            <person name="Gilroy R."/>
        </authorList>
    </citation>
    <scope>NUCLEOTIDE SEQUENCE</scope>
    <source>
        <strain evidence="2">2239</strain>
    </source>
</reference>
<feature type="transmembrane region" description="Helical" evidence="1">
    <location>
        <begin position="67"/>
        <end position="87"/>
    </location>
</feature>
<keyword evidence="1" id="KW-0472">Membrane</keyword>
<proteinExistence type="predicted"/>
<keyword evidence="1" id="KW-0812">Transmembrane</keyword>
<evidence type="ECO:0000256" key="1">
    <source>
        <dbReference type="SAM" id="Phobius"/>
    </source>
</evidence>